<dbReference type="InterPro" id="IPR016071">
    <property type="entry name" value="Staphylococal_nuclease_OB-fold"/>
</dbReference>
<evidence type="ECO:0000313" key="3">
    <source>
        <dbReference type="EMBL" id="MDW2852408.1"/>
    </source>
</evidence>
<dbReference type="PROSITE" id="PS51257">
    <property type="entry name" value="PROKAR_LIPOPROTEIN"/>
    <property type="match status" value="1"/>
</dbReference>
<evidence type="ECO:0000256" key="1">
    <source>
        <dbReference type="SAM" id="SignalP"/>
    </source>
</evidence>
<dbReference type="Proteomes" id="UP001281777">
    <property type="component" value="Unassembled WGS sequence"/>
</dbReference>
<evidence type="ECO:0000313" key="6">
    <source>
        <dbReference type="EMBL" id="MDW2908716.1"/>
    </source>
</evidence>
<dbReference type="AlphaFoldDB" id="A0AAJ2P5P7"/>
<dbReference type="EMBL" id="JAWPFF010000022">
    <property type="protein sequence ID" value="MDW2908716.1"/>
    <property type="molecule type" value="Genomic_DNA"/>
</dbReference>
<reference evidence="4 7" key="1">
    <citation type="submission" date="2023-10" db="EMBL/GenBank/DDBJ databases">
        <title>Genome sequences of Mycoplasma ovipneumoniae isolated from goats.</title>
        <authorList>
            <person name="Spergser J."/>
        </authorList>
    </citation>
    <scope>NUCLEOTIDE SEQUENCE</scope>
    <source>
        <strain evidence="5">168</strain>
        <strain evidence="6 7">1N</strain>
        <strain evidence="3">2167_2</strain>
        <strain evidence="4">5N</strain>
    </source>
</reference>
<protein>
    <recommendedName>
        <fullName evidence="2">TNase-like domain-containing protein</fullName>
    </recommendedName>
</protein>
<proteinExistence type="predicted"/>
<accession>A0AAJ2P5P7</accession>
<dbReference type="Proteomes" id="UP001281096">
    <property type="component" value="Unassembled WGS sequence"/>
</dbReference>
<evidence type="ECO:0000313" key="8">
    <source>
        <dbReference type="Proteomes" id="UP001281777"/>
    </source>
</evidence>
<evidence type="ECO:0000313" key="7">
    <source>
        <dbReference type="Proteomes" id="UP001275471"/>
    </source>
</evidence>
<dbReference type="EMBL" id="JAWPFC010000006">
    <property type="protein sequence ID" value="MDW2893592.1"/>
    <property type="molecule type" value="Genomic_DNA"/>
</dbReference>
<dbReference type="SUPFAM" id="SSF50199">
    <property type="entry name" value="Staphylococcal nuclease"/>
    <property type="match status" value="1"/>
</dbReference>
<name>A0AAJ2P5P7_9BACT</name>
<dbReference type="EMBL" id="JAWPFE010000023">
    <property type="protein sequence ID" value="MDW2892968.1"/>
    <property type="molecule type" value="Genomic_DNA"/>
</dbReference>
<dbReference type="Gene3D" id="2.40.50.90">
    <property type="match status" value="1"/>
</dbReference>
<dbReference type="Proteomes" id="UP001275471">
    <property type="component" value="Unassembled WGS sequence"/>
</dbReference>
<comment type="caution">
    <text evidence="4">The sequence shown here is derived from an EMBL/GenBank/DDBJ whole genome shotgun (WGS) entry which is preliminary data.</text>
</comment>
<organism evidence="4 8">
    <name type="scientific">Mesomycoplasma ovipneumoniae</name>
    <dbReference type="NCBI Taxonomy" id="29562"/>
    <lineage>
        <taxon>Bacteria</taxon>
        <taxon>Bacillati</taxon>
        <taxon>Mycoplasmatota</taxon>
        <taxon>Mycoplasmoidales</taxon>
        <taxon>Metamycoplasmataceae</taxon>
        <taxon>Mesomycoplasma</taxon>
    </lineage>
</organism>
<feature type="signal peptide" evidence="1">
    <location>
        <begin position="1"/>
        <end position="23"/>
    </location>
</feature>
<dbReference type="RefSeq" id="WP_313310232.1">
    <property type="nucleotide sequence ID" value="NZ_CP134941.1"/>
</dbReference>
<dbReference type="InterPro" id="IPR035437">
    <property type="entry name" value="SNase_OB-fold_sf"/>
</dbReference>
<evidence type="ECO:0000259" key="2">
    <source>
        <dbReference type="PROSITE" id="PS50830"/>
    </source>
</evidence>
<dbReference type="EMBL" id="JAWPET010000002">
    <property type="protein sequence ID" value="MDW2852408.1"/>
    <property type="molecule type" value="Genomic_DNA"/>
</dbReference>
<feature type="domain" description="TNase-like" evidence="2">
    <location>
        <begin position="95"/>
        <end position="255"/>
    </location>
</feature>
<feature type="chain" id="PRO_5044707901" description="TNase-like domain-containing protein" evidence="1">
    <location>
        <begin position="24"/>
        <end position="315"/>
    </location>
</feature>
<keyword evidence="7" id="KW-1185">Reference proteome</keyword>
<dbReference type="PROSITE" id="PS50830">
    <property type="entry name" value="TNASE_3"/>
    <property type="match status" value="1"/>
</dbReference>
<evidence type="ECO:0000313" key="4">
    <source>
        <dbReference type="EMBL" id="MDW2892968.1"/>
    </source>
</evidence>
<keyword evidence="1" id="KW-0732">Signal</keyword>
<evidence type="ECO:0000313" key="5">
    <source>
        <dbReference type="EMBL" id="MDW2893592.1"/>
    </source>
</evidence>
<sequence>MKRKLLKLFFASINFTFIPFFIASCTTNQGPQGYFQAQKYYKIEDFSQNPELDLQNQDSEYAKDIAKFLNPNYSWTEEDKLKFKDDVLPDSKFFNQQKVTIQKWTDGDTATLRSVGEVLIEPIFNVRIESIDTPEVGTSISGTYKETEGLEAEYAKRATQFAQKMLPVGTEVYFVYPKTGPARSFNRYVGSLFFGHNGFYKSYGVEITKAGLAVPTLQSGFSGITNQTTIYYYNSIKQAAAVENSINKKFGIYEKIKDSNISSLNENLESIYKTRGLAKISDFLVLGEANKDRNVVDWYEFRLENSKDTKSGNNK</sequence>
<gene>
    <name evidence="5" type="ORF">R7U35_02690</name>
    <name evidence="3" type="ORF">R7V46_00595</name>
    <name evidence="6" type="ORF">R7V75_03180</name>
    <name evidence="4" type="ORF">R7W54_03210</name>
</gene>
<dbReference type="Proteomes" id="UP001286563">
    <property type="component" value="Unassembled WGS sequence"/>
</dbReference>